<organism evidence="2 3">
    <name type="scientific">Vigna mungo</name>
    <name type="common">Black gram</name>
    <name type="synonym">Phaseolus mungo</name>
    <dbReference type="NCBI Taxonomy" id="3915"/>
    <lineage>
        <taxon>Eukaryota</taxon>
        <taxon>Viridiplantae</taxon>
        <taxon>Streptophyta</taxon>
        <taxon>Embryophyta</taxon>
        <taxon>Tracheophyta</taxon>
        <taxon>Spermatophyta</taxon>
        <taxon>Magnoliopsida</taxon>
        <taxon>eudicotyledons</taxon>
        <taxon>Gunneridae</taxon>
        <taxon>Pentapetalae</taxon>
        <taxon>rosids</taxon>
        <taxon>fabids</taxon>
        <taxon>Fabales</taxon>
        <taxon>Fabaceae</taxon>
        <taxon>Papilionoideae</taxon>
        <taxon>50 kb inversion clade</taxon>
        <taxon>NPAAA clade</taxon>
        <taxon>indigoferoid/millettioid clade</taxon>
        <taxon>Phaseoleae</taxon>
        <taxon>Vigna</taxon>
    </lineage>
</organism>
<dbReference type="EMBL" id="CP144699">
    <property type="protein sequence ID" value="WVZ21159.1"/>
    <property type="molecule type" value="Genomic_DNA"/>
</dbReference>
<evidence type="ECO:0000256" key="1">
    <source>
        <dbReference type="SAM" id="MobiDB-lite"/>
    </source>
</evidence>
<evidence type="ECO:0000313" key="3">
    <source>
        <dbReference type="Proteomes" id="UP001374535"/>
    </source>
</evidence>
<gene>
    <name evidence="2" type="ORF">V8G54_008481</name>
</gene>
<evidence type="ECO:0000313" key="2">
    <source>
        <dbReference type="EMBL" id="WVZ21159.1"/>
    </source>
</evidence>
<keyword evidence="3" id="KW-1185">Reference proteome</keyword>
<feature type="non-terminal residue" evidence="2">
    <location>
        <position position="1"/>
    </location>
</feature>
<accession>A0AAQ3S6H9</accession>
<proteinExistence type="predicted"/>
<feature type="region of interest" description="Disordered" evidence="1">
    <location>
        <begin position="1"/>
        <end position="47"/>
    </location>
</feature>
<feature type="compositionally biased region" description="Basic residues" evidence="1">
    <location>
        <begin position="34"/>
        <end position="47"/>
    </location>
</feature>
<name>A0AAQ3S6H9_VIGMU</name>
<protein>
    <submittedName>
        <fullName evidence="2">Uncharacterized protein</fullName>
    </submittedName>
</protein>
<reference evidence="2 3" key="1">
    <citation type="journal article" date="2023" name="Life. Sci Alliance">
        <title>Evolutionary insights into 3D genome organization and epigenetic landscape of Vigna mungo.</title>
        <authorList>
            <person name="Junaid A."/>
            <person name="Singh B."/>
            <person name="Bhatia S."/>
        </authorList>
    </citation>
    <scope>NUCLEOTIDE SEQUENCE [LARGE SCALE GENOMIC DNA]</scope>
    <source>
        <strain evidence="2">Urdbean</strain>
    </source>
</reference>
<dbReference type="Proteomes" id="UP001374535">
    <property type="component" value="Chromosome 2"/>
</dbReference>
<sequence length="119" mass="13061">VVLSHAAPHTQNQNNSTKSQPKIKTETQDFPNACHKHASSPHNKTCSKKKIAGLGQRRHSIKGERLATTRGEDLTTSAVAATTEGSPILCGLAIWAWRSEAVDEDEDTLFDFKGRRQNP</sequence>
<dbReference type="AlphaFoldDB" id="A0AAQ3S6H9"/>
<feature type="compositionally biased region" description="Polar residues" evidence="1">
    <location>
        <begin position="9"/>
        <end position="22"/>
    </location>
</feature>